<dbReference type="EMBL" id="JANIIK010000111">
    <property type="protein sequence ID" value="KAJ3595613.1"/>
    <property type="molecule type" value="Genomic_DNA"/>
</dbReference>
<protein>
    <submittedName>
        <fullName evidence="2">Uncharacterized protein</fullName>
    </submittedName>
</protein>
<name>A0A9Q0DWE9_9TELE</name>
<dbReference type="OrthoDB" id="10635873at2759"/>
<dbReference type="Proteomes" id="UP001148018">
    <property type="component" value="Unassembled WGS sequence"/>
</dbReference>
<reference evidence="2" key="1">
    <citation type="submission" date="2022-07" db="EMBL/GenBank/DDBJ databases">
        <title>Chromosome-level genome of Muraenolepis orangiensis.</title>
        <authorList>
            <person name="Kim J."/>
        </authorList>
    </citation>
    <scope>NUCLEOTIDE SEQUENCE</scope>
    <source>
        <strain evidence="2">KU_S4_2022</strain>
        <tissue evidence="2">Muscle</tissue>
    </source>
</reference>
<evidence type="ECO:0000256" key="1">
    <source>
        <dbReference type="SAM" id="MobiDB-lite"/>
    </source>
</evidence>
<evidence type="ECO:0000313" key="3">
    <source>
        <dbReference type="Proteomes" id="UP001148018"/>
    </source>
</evidence>
<gene>
    <name evidence="2" type="ORF">NHX12_004916</name>
</gene>
<sequence length="165" mass="18454">MSDDVIVPSHQTWLPHRYQSIGDLRTCEKVELQADTLDSGERDRGFERSFPLSRSQSLDHLPRRESVGTSALRDLFESKSLLRLDYGQKTQRLTQRDSLSPSRQASATGHTRGTPSASVRDRLALYLSRVAATDTTGGPAPPESIGTSEPRHKASKVRYTTLYLR</sequence>
<comment type="caution">
    <text evidence="2">The sequence shown here is derived from an EMBL/GenBank/DDBJ whole genome shotgun (WGS) entry which is preliminary data.</text>
</comment>
<dbReference type="AlphaFoldDB" id="A0A9Q0DWE9"/>
<feature type="region of interest" description="Disordered" evidence="1">
    <location>
        <begin position="36"/>
        <end position="69"/>
    </location>
</feature>
<keyword evidence="3" id="KW-1185">Reference proteome</keyword>
<proteinExistence type="predicted"/>
<organism evidence="2 3">
    <name type="scientific">Muraenolepis orangiensis</name>
    <name type="common">Patagonian moray cod</name>
    <dbReference type="NCBI Taxonomy" id="630683"/>
    <lineage>
        <taxon>Eukaryota</taxon>
        <taxon>Metazoa</taxon>
        <taxon>Chordata</taxon>
        <taxon>Craniata</taxon>
        <taxon>Vertebrata</taxon>
        <taxon>Euteleostomi</taxon>
        <taxon>Actinopterygii</taxon>
        <taxon>Neopterygii</taxon>
        <taxon>Teleostei</taxon>
        <taxon>Neoteleostei</taxon>
        <taxon>Acanthomorphata</taxon>
        <taxon>Zeiogadaria</taxon>
        <taxon>Gadariae</taxon>
        <taxon>Gadiformes</taxon>
        <taxon>Muraenolepidoidei</taxon>
        <taxon>Muraenolepididae</taxon>
        <taxon>Muraenolepis</taxon>
    </lineage>
</organism>
<evidence type="ECO:0000313" key="2">
    <source>
        <dbReference type="EMBL" id="KAJ3595613.1"/>
    </source>
</evidence>
<feature type="region of interest" description="Disordered" evidence="1">
    <location>
        <begin position="87"/>
        <end position="154"/>
    </location>
</feature>
<feature type="compositionally biased region" description="Polar residues" evidence="1">
    <location>
        <begin position="88"/>
        <end position="117"/>
    </location>
</feature>
<accession>A0A9Q0DWE9</accession>